<dbReference type="Pfam" id="PF01546">
    <property type="entry name" value="Peptidase_M20"/>
    <property type="match status" value="1"/>
</dbReference>
<dbReference type="Gene3D" id="3.40.630.10">
    <property type="entry name" value="Zn peptidases"/>
    <property type="match status" value="2"/>
</dbReference>
<dbReference type="PIRSF" id="PIRSF037227">
    <property type="entry name" value="Aminobenzoyl-glu_utiliz_pB"/>
    <property type="match status" value="1"/>
</dbReference>
<feature type="domain" description="Peptidase M20 dimerisation" evidence="1">
    <location>
        <begin position="184"/>
        <end position="276"/>
    </location>
</feature>
<dbReference type="FunFam" id="3.30.70.360:FF:000004">
    <property type="entry name" value="Peptidase M20 domain-containing protein 2"/>
    <property type="match status" value="1"/>
</dbReference>
<sequence>MMKEQIIRTVNDMAEELERLAQDIWSNPELSGREFHTAEKLSAFLARKGFSIREHAAKELPTSFVATWGSGRPVIGFLGEYDALPGCSQAPGAEKKPLAENAPGHACGHNLLGTGLAGAAAAAKLLLEQSDRSGTLRFYGCPAEETLTGKVLMDRAHLFDDCDVCLSWHPMGFNCVFDYLYSALISLRFSFRGLSAHAAEAPDQGRSALDAVELMNIGANYLREHIPDGSRLHYTITHGGLQPNVVPDYAESWYYIRAPLLEQAEQVSERLKKIARGAALMTETEAAWRLETTCSHTRLSPALNRLLYRCMTEMPLPEWTPEDRRFAADIAGTLDPQAGAKVLRSYALPELSGLTLHEEIAPLRAVPVRMAGSSDYSNVSLHIPCAQLFVCCCPPGTPAHTWQMTSCAGSPLGIKGMLYAARALTCAALQLLSFPQELDAVRKEFYAQT</sequence>
<dbReference type="InterPro" id="IPR017439">
    <property type="entry name" value="Amidohydrolase"/>
</dbReference>
<name>A0A1M5XBV1_9FIRM</name>
<organism evidence="2 3">
    <name type="scientific">Sporobacter termitidis DSM 10068</name>
    <dbReference type="NCBI Taxonomy" id="1123282"/>
    <lineage>
        <taxon>Bacteria</taxon>
        <taxon>Bacillati</taxon>
        <taxon>Bacillota</taxon>
        <taxon>Clostridia</taxon>
        <taxon>Eubacteriales</taxon>
        <taxon>Oscillospiraceae</taxon>
        <taxon>Sporobacter</taxon>
    </lineage>
</organism>
<dbReference type="Pfam" id="PF07687">
    <property type="entry name" value="M20_dimer"/>
    <property type="match status" value="1"/>
</dbReference>
<evidence type="ECO:0000313" key="3">
    <source>
        <dbReference type="Proteomes" id="UP000183995"/>
    </source>
</evidence>
<dbReference type="Proteomes" id="UP000183995">
    <property type="component" value="Unassembled WGS sequence"/>
</dbReference>
<dbReference type="GO" id="GO:0005737">
    <property type="term" value="C:cytoplasm"/>
    <property type="evidence" value="ECO:0007669"/>
    <property type="project" value="TreeGrafter"/>
</dbReference>
<dbReference type="InterPro" id="IPR052030">
    <property type="entry name" value="Peptidase_M20/M20A_hydrolases"/>
</dbReference>
<dbReference type="InterPro" id="IPR002933">
    <property type="entry name" value="Peptidase_M20"/>
</dbReference>
<keyword evidence="3" id="KW-1185">Reference proteome</keyword>
<accession>A0A1M5XBV1</accession>
<dbReference type="STRING" id="1123282.SAMN02745823_01674"/>
<evidence type="ECO:0000259" key="1">
    <source>
        <dbReference type="Pfam" id="PF07687"/>
    </source>
</evidence>
<dbReference type="Gene3D" id="3.30.70.360">
    <property type="match status" value="1"/>
</dbReference>
<dbReference type="SUPFAM" id="SSF53187">
    <property type="entry name" value="Zn-dependent exopeptidases"/>
    <property type="match status" value="1"/>
</dbReference>
<dbReference type="RefSeq" id="WP_073077686.1">
    <property type="nucleotide sequence ID" value="NZ_FQXV01000005.1"/>
</dbReference>
<gene>
    <name evidence="2" type="ORF">SAMN02745823_01674</name>
</gene>
<dbReference type="InterPro" id="IPR011650">
    <property type="entry name" value="Peptidase_M20_dimer"/>
</dbReference>
<dbReference type="EMBL" id="FQXV01000005">
    <property type="protein sequence ID" value="SHH97122.1"/>
    <property type="molecule type" value="Genomic_DNA"/>
</dbReference>
<dbReference type="GO" id="GO:0071713">
    <property type="term" value="F:para-aminobenzoyl-glutamate hydrolase activity"/>
    <property type="evidence" value="ECO:0007669"/>
    <property type="project" value="TreeGrafter"/>
</dbReference>
<dbReference type="PANTHER" id="PTHR30575:SF0">
    <property type="entry name" value="XAA-ARG DIPEPTIDASE"/>
    <property type="match status" value="1"/>
</dbReference>
<protein>
    <submittedName>
        <fullName evidence="2">Aminobenzoyl-glutamate utilization protein B</fullName>
    </submittedName>
</protein>
<evidence type="ECO:0000313" key="2">
    <source>
        <dbReference type="EMBL" id="SHH97122.1"/>
    </source>
</evidence>
<proteinExistence type="predicted"/>
<dbReference type="InterPro" id="IPR017145">
    <property type="entry name" value="Aminobenzoyl-glu_utiliz_pB"/>
</dbReference>
<dbReference type="InterPro" id="IPR036264">
    <property type="entry name" value="Bact_exopeptidase_dim_dom"/>
</dbReference>
<dbReference type="NCBIfam" id="TIGR01891">
    <property type="entry name" value="amidohydrolases"/>
    <property type="match status" value="1"/>
</dbReference>
<dbReference type="PANTHER" id="PTHR30575">
    <property type="entry name" value="PEPTIDASE M20"/>
    <property type="match status" value="1"/>
</dbReference>
<dbReference type="SUPFAM" id="SSF55031">
    <property type="entry name" value="Bacterial exopeptidase dimerisation domain"/>
    <property type="match status" value="1"/>
</dbReference>
<reference evidence="2 3" key="1">
    <citation type="submission" date="2016-11" db="EMBL/GenBank/DDBJ databases">
        <authorList>
            <person name="Jaros S."/>
            <person name="Januszkiewicz K."/>
            <person name="Wedrychowicz H."/>
        </authorList>
    </citation>
    <scope>NUCLEOTIDE SEQUENCE [LARGE SCALE GENOMIC DNA]</scope>
    <source>
        <strain evidence="2 3">DSM 10068</strain>
    </source>
</reference>
<dbReference type="GO" id="GO:0046657">
    <property type="term" value="P:folic acid catabolic process"/>
    <property type="evidence" value="ECO:0007669"/>
    <property type="project" value="TreeGrafter"/>
</dbReference>
<dbReference type="GO" id="GO:0016805">
    <property type="term" value="F:dipeptidase activity"/>
    <property type="evidence" value="ECO:0007669"/>
    <property type="project" value="TreeGrafter"/>
</dbReference>
<dbReference type="AlphaFoldDB" id="A0A1M5XBV1"/>